<dbReference type="InterPro" id="IPR052179">
    <property type="entry name" value="DD-CPase-like"/>
</dbReference>
<dbReference type="GO" id="GO:0008233">
    <property type="term" value="F:peptidase activity"/>
    <property type="evidence" value="ECO:0007669"/>
    <property type="project" value="InterPro"/>
</dbReference>
<dbReference type="RefSeq" id="WP_084521890.1">
    <property type="nucleotide sequence ID" value="NZ_JABELX010000002.1"/>
</dbReference>
<dbReference type="InterPro" id="IPR009045">
    <property type="entry name" value="Zn_M74/Hedgehog-like"/>
</dbReference>
<feature type="compositionally biased region" description="Low complexity" evidence="1">
    <location>
        <begin position="1"/>
        <end position="22"/>
    </location>
</feature>
<dbReference type="CDD" id="cd14846">
    <property type="entry name" value="Peptidase_M15_like"/>
    <property type="match status" value="1"/>
</dbReference>
<comment type="caution">
    <text evidence="3">The sequence shown here is derived from an EMBL/GenBank/DDBJ whole genome shotgun (WGS) entry which is preliminary data.</text>
</comment>
<dbReference type="Pfam" id="PF02557">
    <property type="entry name" value="VanY"/>
    <property type="match status" value="1"/>
</dbReference>
<dbReference type="EMBL" id="JABELX010000002">
    <property type="protein sequence ID" value="NNH69416.1"/>
    <property type="molecule type" value="Genomic_DNA"/>
</dbReference>
<dbReference type="PANTHER" id="PTHR34385">
    <property type="entry name" value="D-ALANYL-D-ALANINE CARBOXYPEPTIDASE"/>
    <property type="match status" value="1"/>
</dbReference>
<dbReference type="Gene3D" id="3.30.1380.10">
    <property type="match status" value="1"/>
</dbReference>
<organism evidence="3 4">
    <name type="scientific">Nocardia uniformis</name>
    <dbReference type="NCBI Taxonomy" id="53432"/>
    <lineage>
        <taxon>Bacteria</taxon>
        <taxon>Bacillati</taxon>
        <taxon>Actinomycetota</taxon>
        <taxon>Actinomycetes</taxon>
        <taxon>Mycobacteriales</taxon>
        <taxon>Nocardiaceae</taxon>
        <taxon>Nocardia</taxon>
    </lineage>
</organism>
<dbReference type="SUPFAM" id="SSF55166">
    <property type="entry name" value="Hedgehog/DD-peptidase"/>
    <property type="match status" value="1"/>
</dbReference>
<proteinExistence type="predicted"/>
<evidence type="ECO:0000259" key="2">
    <source>
        <dbReference type="Pfam" id="PF02557"/>
    </source>
</evidence>
<dbReference type="InterPro" id="IPR003709">
    <property type="entry name" value="VanY-like_core_dom"/>
</dbReference>
<evidence type="ECO:0000256" key="1">
    <source>
        <dbReference type="SAM" id="MobiDB-lite"/>
    </source>
</evidence>
<dbReference type="Proteomes" id="UP000586827">
    <property type="component" value="Unassembled WGS sequence"/>
</dbReference>
<dbReference type="GO" id="GO:0006508">
    <property type="term" value="P:proteolysis"/>
    <property type="evidence" value="ECO:0007669"/>
    <property type="project" value="InterPro"/>
</dbReference>
<evidence type="ECO:0000313" key="4">
    <source>
        <dbReference type="Proteomes" id="UP000586827"/>
    </source>
</evidence>
<reference evidence="3 4" key="1">
    <citation type="submission" date="2020-05" db="EMBL/GenBank/DDBJ databases">
        <title>MicrobeNet Type strains.</title>
        <authorList>
            <person name="Nicholson A.C."/>
        </authorList>
    </citation>
    <scope>NUCLEOTIDE SEQUENCE [LARGE SCALE GENOMIC DNA]</scope>
    <source>
        <strain evidence="3 4">JCM 3224</strain>
    </source>
</reference>
<dbReference type="AlphaFoldDB" id="A0A849BWP3"/>
<keyword evidence="4" id="KW-1185">Reference proteome</keyword>
<gene>
    <name evidence="3" type="ORF">HLB23_05955</name>
</gene>
<protein>
    <submittedName>
        <fullName evidence="3">M15 family metallopeptidase</fullName>
    </submittedName>
</protein>
<feature type="domain" description="D-alanyl-D-alanine carboxypeptidase-like core" evidence="2">
    <location>
        <begin position="78"/>
        <end position="153"/>
    </location>
</feature>
<name>A0A849BWP3_9NOCA</name>
<feature type="region of interest" description="Disordered" evidence="1">
    <location>
        <begin position="1"/>
        <end position="25"/>
    </location>
</feature>
<evidence type="ECO:0000313" key="3">
    <source>
        <dbReference type="EMBL" id="NNH69416.1"/>
    </source>
</evidence>
<sequence length="197" mass="20896">MPVAQAEPAPAVPASPAAGATPQVRPATPSEFAAALLVFGATRAESAVVQAVSHSSEAFPVRLLPNAQAISAETDGLDPVLAAAYDMAAEEARAQGVEMWITSGYRTHDEQQHMWEDGIATYGSPDAARRWVLPPEESTHVSGMAVDVGPQAGAGWLEANGNRWGLCRTYDNEWWHFEIATLPGAPCPPRLPDASTR</sequence>
<accession>A0A849BWP3</accession>
<dbReference type="PANTHER" id="PTHR34385:SF1">
    <property type="entry name" value="PEPTIDOGLYCAN L-ALANYL-D-GLUTAMATE ENDOPEPTIDASE CWLK"/>
    <property type="match status" value="1"/>
</dbReference>